<keyword evidence="2" id="KW-0560">Oxidoreductase</keyword>
<dbReference type="PANTHER" id="PTHR43673">
    <property type="entry name" value="NAD(P)H NITROREDUCTASE YDGI-RELATED"/>
    <property type="match status" value="1"/>
</dbReference>
<evidence type="ECO:0000256" key="2">
    <source>
        <dbReference type="ARBA" id="ARBA00023002"/>
    </source>
</evidence>
<dbReference type="GO" id="GO:0016491">
    <property type="term" value="F:oxidoreductase activity"/>
    <property type="evidence" value="ECO:0007669"/>
    <property type="project" value="UniProtKB-KW"/>
</dbReference>
<dbReference type="InterPro" id="IPR000415">
    <property type="entry name" value="Nitroreductase-like"/>
</dbReference>
<gene>
    <name evidence="4" type="ORF">KC717_06095</name>
</gene>
<comment type="caution">
    <text evidence="4">The sequence shown here is derived from an EMBL/GenBank/DDBJ whole genome shotgun (WGS) entry which is preliminary data.</text>
</comment>
<dbReference type="Pfam" id="PF00881">
    <property type="entry name" value="Nitroreductase"/>
    <property type="match status" value="2"/>
</dbReference>
<dbReference type="EMBL" id="JAGQLH010000093">
    <property type="protein sequence ID" value="MCA9386189.1"/>
    <property type="molecule type" value="Genomic_DNA"/>
</dbReference>
<dbReference type="SUPFAM" id="SSF55469">
    <property type="entry name" value="FMN-dependent nitroreductase-like"/>
    <property type="match status" value="1"/>
</dbReference>
<dbReference type="AlphaFoldDB" id="A0A955L9U3"/>
<proteinExistence type="inferred from homology"/>
<feature type="domain" description="Nitroreductase" evidence="3">
    <location>
        <begin position="70"/>
        <end position="147"/>
    </location>
</feature>
<comment type="similarity">
    <text evidence="1">Belongs to the nitroreductase family.</text>
</comment>
<protein>
    <submittedName>
        <fullName evidence="4">Nitroreductase family protein</fullName>
    </submittedName>
</protein>
<feature type="domain" description="Nitroreductase" evidence="3">
    <location>
        <begin position="5"/>
        <end position="66"/>
    </location>
</feature>
<reference evidence="4" key="1">
    <citation type="submission" date="2020-04" db="EMBL/GenBank/DDBJ databases">
        <authorList>
            <person name="Zhang T."/>
        </authorList>
    </citation>
    <scope>NUCLEOTIDE SEQUENCE</scope>
    <source>
        <strain evidence="4">HKST-UBA11</strain>
    </source>
</reference>
<dbReference type="PANTHER" id="PTHR43673:SF10">
    <property type="entry name" value="NADH DEHYDROGENASE_NAD(P)H NITROREDUCTASE XCC3605-RELATED"/>
    <property type="match status" value="1"/>
</dbReference>
<evidence type="ECO:0000313" key="4">
    <source>
        <dbReference type="EMBL" id="MCA9386189.1"/>
    </source>
</evidence>
<dbReference type="Proteomes" id="UP000754563">
    <property type="component" value="Unassembled WGS sequence"/>
</dbReference>
<sequence length="178" mass="20269">MDQLIEKRFSPREFSDKPIPEDHITTLLEAAQWAPSSYNEQPWRFIYATKDSEKEYATLYSCLGEFNQNWVNTPLLLLTVAKLKNSRGDNNDYAEHDCGLALENLLLEAVSLGLHAHAMSGYDREKAKTLLGIPEGYKPMAMVAVGYLKDGKTIEELREGRERKPLNELVFKGTWSTD</sequence>
<dbReference type="CDD" id="cd02138">
    <property type="entry name" value="TdsD-like"/>
    <property type="match status" value="1"/>
</dbReference>
<name>A0A955L9U3_9BACT</name>
<accession>A0A955L9U3</accession>
<organism evidence="4 5">
    <name type="scientific">Candidatus Dojkabacteria bacterium</name>
    <dbReference type="NCBI Taxonomy" id="2099670"/>
    <lineage>
        <taxon>Bacteria</taxon>
        <taxon>Candidatus Dojkabacteria</taxon>
    </lineage>
</organism>
<dbReference type="Gene3D" id="3.40.109.10">
    <property type="entry name" value="NADH Oxidase"/>
    <property type="match status" value="1"/>
</dbReference>
<evidence type="ECO:0000256" key="1">
    <source>
        <dbReference type="ARBA" id="ARBA00007118"/>
    </source>
</evidence>
<evidence type="ECO:0000313" key="5">
    <source>
        <dbReference type="Proteomes" id="UP000754563"/>
    </source>
</evidence>
<evidence type="ECO:0000259" key="3">
    <source>
        <dbReference type="Pfam" id="PF00881"/>
    </source>
</evidence>
<reference evidence="4" key="2">
    <citation type="journal article" date="2021" name="Microbiome">
        <title>Successional dynamics and alternative stable states in a saline activated sludge microbial community over 9 years.</title>
        <authorList>
            <person name="Wang Y."/>
            <person name="Ye J."/>
            <person name="Ju F."/>
            <person name="Liu L."/>
            <person name="Boyd J.A."/>
            <person name="Deng Y."/>
            <person name="Parks D.H."/>
            <person name="Jiang X."/>
            <person name="Yin X."/>
            <person name="Woodcroft B.J."/>
            <person name="Tyson G.W."/>
            <person name="Hugenholtz P."/>
            <person name="Polz M.F."/>
            <person name="Zhang T."/>
        </authorList>
    </citation>
    <scope>NUCLEOTIDE SEQUENCE</scope>
    <source>
        <strain evidence="4">HKST-UBA11</strain>
    </source>
</reference>
<dbReference type="InterPro" id="IPR029479">
    <property type="entry name" value="Nitroreductase"/>
</dbReference>